<dbReference type="Pfam" id="PF00296">
    <property type="entry name" value="Bac_luciferase"/>
    <property type="match status" value="1"/>
</dbReference>
<evidence type="ECO:0000313" key="3">
    <source>
        <dbReference type="Proteomes" id="UP000283644"/>
    </source>
</evidence>
<dbReference type="PANTHER" id="PTHR43244:SF2">
    <property type="entry name" value="CONSERVED HYPOTHETICAL ALANINE AND PROLINE-RICH PROTEIN"/>
    <property type="match status" value="1"/>
</dbReference>
<organism evidence="2 3">
    <name type="scientific">Nocardioides immobilis</name>
    <dbReference type="NCBI Taxonomy" id="2049295"/>
    <lineage>
        <taxon>Bacteria</taxon>
        <taxon>Bacillati</taxon>
        <taxon>Actinomycetota</taxon>
        <taxon>Actinomycetes</taxon>
        <taxon>Propionibacteriales</taxon>
        <taxon>Nocardioidaceae</taxon>
        <taxon>Nocardioides</taxon>
    </lineage>
</organism>
<dbReference type="InterPro" id="IPR011251">
    <property type="entry name" value="Luciferase-like_dom"/>
</dbReference>
<dbReference type="NCBIfam" id="TIGR03617">
    <property type="entry name" value="F420_MSMEG_2256"/>
    <property type="match status" value="1"/>
</dbReference>
<dbReference type="EMBL" id="QXGH01000029">
    <property type="protein sequence ID" value="RHW24776.1"/>
    <property type="molecule type" value="Genomic_DNA"/>
</dbReference>
<keyword evidence="3" id="KW-1185">Reference proteome</keyword>
<dbReference type="InterPro" id="IPR050564">
    <property type="entry name" value="F420-G6PD/mer"/>
</dbReference>
<dbReference type="InterPro" id="IPR019919">
    <property type="entry name" value="Lucif-like_OxRdtase_MSMEG_2256"/>
</dbReference>
<proteinExistence type="predicted"/>
<dbReference type="SUPFAM" id="SSF51679">
    <property type="entry name" value="Bacterial luciferase-like"/>
    <property type="match status" value="1"/>
</dbReference>
<comment type="caution">
    <text evidence="2">The sequence shown here is derived from an EMBL/GenBank/DDBJ whole genome shotgun (WGS) entry which is preliminary data.</text>
</comment>
<reference evidence="2 3" key="1">
    <citation type="submission" date="2018-09" db="EMBL/GenBank/DDBJ databases">
        <title>Genome sequencing of Nocardioides immobilis CCTCC AB 2017083 for comparison to Nocardioides silvaticus.</title>
        <authorList>
            <person name="Li C."/>
            <person name="Wang G."/>
        </authorList>
    </citation>
    <scope>NUCLEOTIDE SEQUENCE [LARGE SCALE GENOMIC DNA]</scope>
    <source>
        <strain evidence="2 3">CCTCC AB 2017083</strain>
    </source>
</reference>
<protein>
    <submittedName>
        <fullName evidence="2">TIGR03617 family F420-dependent LLM class oxidoreductase</fullName>
        <ecNumber evidence="2">1.-.-.-</ecNumber>
    </submittedName>
</protein>
<accession>A0A417XWM5</accession>
<dbReference type="CDD" id="cd01097">
    <property type="entry name" value="Tetrahydromethanopterin_reductase"/>
    <property type="match status" value="1"/>
</dbReference>
<dbReference type="PANTHER" id="PTHR43244">
    <property type="match status" value="1"/>
</dbReference>
<evidence type="ECO:0000313" key="2">
    <source>
        <dbReference type="EMBL" id="RHW24776.1"/>
    </source>
</evidence>
<dbReference type="Gene3D" id="3.20.20.30">
    <property type="entry name" value="Luciferase-like domain"/>
    <property type="match status" value="1"/>
</dbReference>
<dbReference type="EC" id="1.-.-.-" evidence="2"/>
<dbReference type="InterPro" id="IPR036661">
    <property type="entry name" value="Luciferase-like_sf"/>
</dbReference>
<sequence>MATEIDLTYHGDPAGIGAVARAVEERSPSSTLYVPEGAHDPFVYLTLAATRTERLRIGTSIALAFARSPMAMAYPAYDVHRLSGGRLILGLGSQIKPHIERRYSMPWSRPADRMREYIAALRAIWHTWQTGEALDFRGDFYTHTLMPPLFNPGPLGFPSPEIWLAGVGPRMVATAGAVADGFMCHPLLSRSYLEDVLRPQLAEGRTSTGASGDFTVAAMAMVATGRTEEGYAQAIAGTKRQIGFYASTPAYKPVLDHHGWGDLHAEAHAFTKAGRWTELGDLVDDEVLTTLAVVSELDQAGAAVRERFDGLAERVILSIPYAADDSLGLDVAAGCRNPR</sequence>
<name>A0A417XWM5_9ACTN</name>
<feature type="domain" description="Luciferase-like" evidence="1">
    <location>
        <begin position="12"/>
        <end position="310"/>
    </location>
</feature>
<keyword evidence="2" id="KW-0560">Oxidoreductase</keyword>
<dbReference type="RefSeq" id="WP_118927550.1">
    <property type="nucleotide sequence ID" value="NZ_QXGH01000029.1"/>
</dbReference>
<evidence type="ECO:0000259" key="1">
    <source>
        <dbReference type="Pfam" id="PF00296"/>
    </source>
</evidence>
<dbReference type="Proteomes" id="UP000283644">
    <property type="component" value="Unassembled WGS sequence"/>
</dbReference>
<gene>
    <name evidence="2" type="ORF">D0Z08_22655</name>
</gene>
<dbReference type="GO" id="GO:0016705">
    <property type="term" value="F:oxidoreductase activity, acting on paired donors, with incorporation or reduction of molecular oxygen"/>
    <property type="evidence" value="ECO:0007669"/>
    <property type="project" value="InterPro"/>
</dbReference>
<dbReference type="AlphaFoldDB" id="A0A417XWM5"/>
<dbReference type="OrthoDB" id="3284378at2"/>